<protein>
    <recommendedName>
        <fullName evidence="3">Lipoprotein</fullName>
    </recommendedName>
</protein>
<dbReference type="PROSITE" id="PS51257">
    <property type="entry name" value="PROKAR_LIPOPROTEIN"/>
    <property type="match status" value="1"/>
</dbReference>
<comment type="caution">
    <text evidence="1">The sequence shown here is derived from an EMBL/GenBank/DDBJ whole genome shotgun (WGS) entry which is preliminary data.</text>
</comment>
<dbReference type="InterPro" id="IPR032168">
    <property type="entry name" value="DUF5004"/>
</dbReference>
<dbReference type="Proteomes" id="UP001500021">
    <property type="component" value="Unassembled WGS sequence"/>
</dbReference>
<name>A0ABP3WHN4_9GAMM</name>
<evidence type="ECO:0000313" key="1">
    <source>
        <dbReference type="EMBL" id="GAA0819519.1"/>
    </source>
</evidence>
<dbReference type="EMBL" id="BAAAFA010000008">
    <property type="protein sequence ID" value="GAA0819519.1"/>
    <property type="molecule type" value="Genomic_DNA"/>
</dbReference>
<keyword evidence="2" id="KW-1185">Reference proteome</keyword>
<reference evidence="2" key="1">
    <citation type="journal article" date="2019" name="Int. J. Syst. Evol. Microbiol.">
        <title>The Global Catalogue of Microorganisms (GCM) 10K type strain sequencing project: providing services to taxonomists for standard genome sequencing and annotation.</title>
        <authorList>
            <consortium name="The Broad Institute Genomics Platform"/>
            <consortium name="The Broad Institute Genome Sequencing Center for Infectious Disease"/>
            <person name="Wu L."/>
            <person name="Ma J."/>
        </authorList>
    </citation>
    <scope>NUCLEOTIDE SEQUENCE [LARGE SCALE GENOMIC DNA]</scope>
    <source>
        <strain evidence="2">JCM 15608</strain>
    </source>
</reference>
<evidence type="ECO:0008006" key="3">
    <source>
        <dbReference type="Google" id="ProtNLM"/>
    </source>
</evidence>
<dbReference type="Pfam" id="PF16395">
    <property type="entry name" value="DUF5004"/>
    <property type="match status" value="1"/>
</dbReference>
<accession>A0ABP3WHN4</accession>
<organism evidence="1 2">
    <name type="scientific">Colwellia asteriadis</name>
    <dbReference type="NCBI Taxonomy" id="517723"/>
    <lineage>
        <taxon>Bacteria</taxon>
        <taxon>Pseudomonadati</taxon>
        <taxon>Pseudomonadota</taxon>
        <taxon>Gammaproteobacteria</taxon>
        <taxon>Alteromonadales</taxon>
        <taxon>Colwelliaceae</taxon>
        <taxon>Colwellia</taxon>
    </lineage>
</organism>
<proteinExistence type="predicted"/>
<sequence>MRFITLILISIFLIGCSTTKVYLYKRYLSDDDVLLITQKLEELNYKVENNTLAFPDEIQNSTIIYSPFIEGKDNLDNFISSINKLGWPDVHVQPLFKGDHWYTKNSIGLFLISEGMGQSDKVLSQDLVNQYRSENCDLSAKLILNRDNTYQITYKNDPNNKTNHKSGKWELTGSPYIQLTSLKGEWTFYFEIHKNIITDRISKVELLELKPLNSHHVYPNCNFVYGLRT</sequence>
<gene>
    <name evidence="1" type="ORF">GCM10009111_23650</name>
</gene>
<dbReference type="RefSeq" id="WP_343817686.1">
    <property type="nucleotide sequence ID" value="NZ_BAAAFA010000008.1"/>
</dbReference>
<evidence type="ECO:0000313" key="2">
    <source>
        <dbReference type="Proteomes" id="UP001500021"/>
    </source>
</evidence>